<dbReference type="SUPFAM" id="SSF55729">
    <property type="entry name" value="Acyl-CoA N-acyltransferases (Nat)"/>
    <property type="match status" value="1"/>
</dbReference>
<accession>A0A1I4CBZ4</accession>
<dbReference type="RefSeq" id="WP_091898827.1">
    <property type="nucleotide sequence ID" value="NZ_FOSJ01000117.1"/>
</dbReference>
<reference evidence="4" key="1">
    <citation type="submission" date="2016-10" db="EMBL/GenBank/DDBJ databases">
        <authorList>
            <person name="Varghese N."/>
            <person name="Submissions S."/>
        </authorList>
    </citation>
    <scope>NUCLEOTIDE SEQUENCE [LARGE SCALE GENOMIC DNA]</scope>
    <source>
        <strain evidence="4">DSM 16108</strain>
    </source>
</reference>
<gene>
    <name evidence="3" type="ORF">SAMN04488569_11171</name>
</gene>
<dbReference type="OrthoDB" id="948250at2"/>
<dbReference type="InterPro" id="IPR016181">
    <property type="entry name" value="Acyl_CoA_acyltransferase"/>
</dbReference>
<dbReference type="PANTHER" id="PTHR13947:SF37">
    <property type="entry name" value="LD18367P"/>
    <property type="match status" value="1"/>
</dbReference>
<dbReference type="InterPro" id="IPR000182">
    <property type="entry name" value="GNAT_dom"/>
</dbReference>
<evidence type="ECO:0000313" key="4">
    <source>
        <dbReference type="Proteomes" id="UP000199589"/>
    </source>
</evidence>
<dbReference type="GO" id="GO:0008080">
    <property type="term" value="F:N-acetyltransferase activity"/>
    <property type="evidence" value="ECO:0007669"/>
    <property type="project" value="InterPro"/>
</dbReference>
<name>A0A1I4CBZ4_9LACT</name>
<dbReference type="CDD" id="cd04301">
    <property type="entry name" value="NAT_SF"/>
    <property type="match status" value="1"/>
</dbReference>
<dbReference type="AlphaFoldDB" id="A0A1I4CBZ4"/>
<organism evidence="3 4">
    <name type="scientific">Marinilactibacillus piezotolerans</name>
    <dbReference type="NCBI Taxonomy" id="258723"/>
    <lineage>
        <taxon>Bacteria</taxon>
        <taxon>Bacillati</taxon>
        <taxon>Bacillota</taxon>
        <taxon>Bacilli</taxon>
        <taxon>Lactobacillales</taxon>
        <taxon>Carnobacteriaceae</taxon>
        <taxon>Marinilactibacillus</taxon>
    </lineage>
</organism>
<dbReference type="Proteomes" id="UP000199589">
    <property type="component" value="Unassembled WGS sequence"/>
</dbReference>
<keyword evidence="1 3" id="KW-0808">Transferase</keyword>
<dbReference type="Gene3D" id="3.40.630.30">
    <property type="match status" value="1"/>
</dbReference>
<evidence type="ECO:0000313" key="3">
    <source>
        <dbReference type="EMBL" id="SFK78465.1"/>
    </source>
</evidence>
<dbReference type="PANTHER" id="PTHR13947">
    <property type="entry name" value="GNAT FAMILY N-ACETYLTRANSFERASE"/>
    <property type="match status" value="1"/>
</dbReference>
<feature type="domain" description="N-acetyltransferase" evidence="2">
    <location>
        <begin position="19"/>
        <end position="165"/>
    </location>
</feature>
<dbReference type="EMBL" id="FOSJ01000117">
    <property type="protein sequence ID" value="SFK78465.1"/>
    <property type="molecule type" value="Genomic_DNA"/>
</dbReference>
<dbReference type="PROSITE" id="PS51186">
    <property type="entry name" value="GNAT"/>
    <property type="match status" value="1"/>
</dbReference>
<dbReference type="InterPro" id="IPR050769">
    <property type="entry name" value="NAT_camello-type"/>
</dbReference>
<evidence type="ECO:0000256" key="1">
    <source>
        <dbReference type="ARBA" id="ARBA00022679"/>
    </source>
</evidence>
<proteinExistence type="predicted"/>
<dbReference type="Pfam" id="PF00583">
    <property type="entry name" value="Acetyltransf_1"/>
    <property type="match status" value="1"/>
</dbReference>
<sequence length="173" mass="19660">MQSQEYIIRTHQLGDMGWITYRHALTVAKNFGWGGAFEAVVGDITSQFIKTYDSGKERCFIAEKNEKIIGCVFLVNAGQGTAKLRLLFVEPKARGLGLATKLVEEAIRFAKEAGYEKVCLWTMKILDSARHIYRKKGFKIVNEEVNQEFGENLVSETWELNLNIDEGIIPRKI</sequence>
<evidence type="ECO:0000259" key="2">
    <source>
        <dbReference type="PROSITE" id="PS51186"/>
    </source>
</evidence>
<keyword evidence="4" id="KW-1185">Reference proteome</keyword>
<protein>
    <submittedName>
        <fullName evidence="3">Acetyltransferase (GNAT) family protein</fullName>
    </submittedName>
</protein>